<protein>
    <submittedName>
        <fullName evidence="2">Uncharacterized protein</fullName>
    </submittedName>
</protein>
<dbReference type="Proteomes" id="UP000887580">
    <property type="component" value="Unplaced"/>
</dbReference>
<organism evidence="1 2">
    <name type="scientific">Panagrolaimus sp. PS1159</name>
    <dbReference type="NCBI Taxonomy" id="55785"/>
    <lineage>
        <taxon>Eukaryota</taxon>
        <taxon>Metazoa</taxon>
        <taxon>Ecdysozoa</taxon>
        <taxon>Nematoda</taxon>
        <taxon>Chromadorea</taxon>
        <taxon>Rhabditida</taxon>
        <taxon>Tylenchina</taxon>
        <taxon>Panagrolaimomorpha</taxon>
        <taxon>Panagrolaimoidea</taxon>
        <taxon>Panagrolaimidae</taxon>
        <taxon>Panagrolaimus</taxon>
    </lineage>
</organism>
<accession>A0AC35GL23</accession>
<reference evidence="2" key="1">
    <citation type="submission" date="2022-11" db="UniProtKB">
        <authorList>
            <consortium name="WormBaseParasite"/>
        </authorList>
    </citation>
    <scope>IDENTIFICATION</scope>
</reference>
<proteinExistence type="predicted"/>
<sequence length="432" mass="50200">MVDNLDKKRAVEIFMVDKGYKFYHAGYCKVLIDLVSQALIIKNYDIDILKFLATFDWHFVQKRNILFAFAPNSCDKFILIFNDVNICDQIYGIVTHNKIIHFDADTLLEQRFLIPVLETIQTHKDRAPFLQQLLTNFVDALELPEKQMYMDFLRANNFYYGIYQHQIVEGEGEIEVPGESIESSVDGLKEEVSNFTEADKYDWGRGSPTSALVMNVVQAVSGNGRMEVYDVEQDEVMDDYSLSTSTLPYLNGGLGTSGRSNNRVQRRSNYGSSNSSHKKKKSYAGSIDNILSGRKTQIKRYKSYLEKLNGPNLNTDEIRKREEYLKCLAVVRITLVKARLQRDLNTFIKRSFGTEMRDRLERSNFTFEMAQEILKKDNPRAQRQLWLAFNETLKNNKEFWDRVISSKDEWNKAFNPDIKLNTFLYEQETGIL</sequence>
<dbReference type="WBParaSite" id="PS1159_v2.g6206.t1">
    <property type="protein sequence ID" value="PS1159_v2.g6206.t1"/>
    <property type="gene ID" value="PS1159_v2.g6206"/>
</dbReference>
<evidence type="ECO:0000313" key="1">
    <source>
        <dbReference type="Proteomes" id="UP000887580"/>
    </source>
</evidence>
<evidence type="ECO:0000313" key="2">
    <source>
        <dbReference type="WBParaSite" id="PS1159_v2.g6206.t1"/>
    </source>
</evidence>
<name>A0AC35GL23_9BILA</name>